<name>A0AAW2Z404_9EUKA</name>
<gene>
    <name evidence="2" type="ORF">AKO1_004919</name>
</gene>
<dbReference type="Proteomes" id="UP001431209">
    <property type="component" value="Unassembled WGS sequence"/>
</dbReference>
<feature type="region of interest" description="Disordered" evidence="1">
    <location>
        <begin position="36"/>
        <end position="57"/>
    </location>
</feature>
<feature type="compositionally biased region" description="Pro residues" evidence="1">
    <location>
        <begin position="239"/>
        <end position="250"/>
    </location>
</feature>
<evidence type="ECO:0000313" key="3">
    <source>
        <dbReference type="Proteomes" id="UP001431209"/>
    </source>
</evidence>
<feature type="compositionally biased region" description="Polar residues" evidence="1">
    <location>
        <begin position="44"/>
        <end position="57"/>
    </location>
</feature>
<feature type="region of interest" description="Disordered" evidence="1">
    <location>
        <begin position="222"/>
        <end position="272"/>
    </location>
</feature>
<protein>
    <submittedName>
        <fullName evidence="2">TRI1</fullName>
    </submittedName>
</protein>
<evidence type="ECO:0000313" key="2">
    <source>
        <dbReference type="EMBL" id="KAL0484134.1"/>
    </source>
</evidence>
<sequence length="286" mass="31257">METSGSDQGLIAKLLLLLTGIINYVLKLLKEQDEKESEEVEVDTIQSSTAHTEPIPQTKTEIVQQAPQIDQVAFAKPPVPSPPVISNVSSPKPQLTDPAVEVLTKTPVSSVTTAATVTKQPFKPIINPLVLTPIEAEVQKVVLDTPEGDIGERLKSARKEKERTVYTLGRKKPVPKRSKVTLTHVFNPDELAKIEEQSKKTSEVDVPKGDFEKLERISHAEIWRKELDPRDKPIKAPSSAPPPPNLPPPMIDNSSSSNKKTGTMGVSLNDILGIRSGLKKTGEVLK</sequence>
<dbReference type="AlphaFoldDB" id="A0AAW2Z404"/>
<evidence type="ECO:0000256" key="1">
    <source>
        <dbReference type="SAM" id="MobiDB-lite"/>
    </source>
</evidence>
<organism evidence="2 3">
    <name type="scientific">Acrasis kona</name>
    <dbReference type="NCBI Taxonomy" id="1008807"/>
    <lineage>
        <taxon>Eukaryota</taxon>
        <taxon>Discoba</taxon>
        <taxon>Heterolobosea</taxon>
        <taxon>Tetramitia</taxon>
        <taxon>Eutetramitia</taxon>
        <taxon>Acrasidae</taxon>
        <taxon>Acrasis</taxon>
    </lineage>
</organism>
<feature type="compositionally biased region" description="Basic and acidic residues" evidence="1">
    <location>
        <begin position="222"/>
        <end position="234"/>
    </location>
</feature>
<dbReference type="EMBL" id="JAOPGA020001024">
    <property type="protein sequence ID" value="KAL0484134.1"/>
    <property type="molecule type" value="Genomic_DNA"/>
</dbReference>
<proteinExistence type="predicted"/>
<feature type="compositionally biased region" description="Polar residues" evidence="1">
    <location>
        <begin position="254"/>
        <end position="266"/>
    </location>
</feature>
<accession>A0AAW2Z404</accession>
<keyword evidence="3" id="KW-1185">Reference proteome</keyword>
<reference evidence="2 3" key="1">
    <citation type="submission" date="2024-03" db="EMBL/GenBank/DDBJ databases">
        <title>The Acrasis kona genome and developmental transcriptomes reveal deep origins of eukaryotic multicellular pathways.</title>
        <authorList>
            <person name="Sheikh S."/>
            <person name="Fu C.-J."/>
            <person name="Brown M.W."/>
            <person name="Baldauf S.L."/>
        </authorList>
    </citation>
    <scope>NUCLEOTIDE SEQUENCE [LARGE SCALE GENOMIC DNA]</scope>
    <source>
        <strain evidence="2 3">ATCC MYA-3509</strain>
    </source>
</reference>
<comment type="caution">
    <text evidence="2">The sequence shown here is derived from an EMBL/GenBank/DDBJ whole genome shotgun (WGS) entry which is preliminary data.</text>
</comment>